<evidence type="ECO:0000256" key="2">
    <source>
        <dbReference type="SAM" id="Phobius"/>
    </source>
</evidence>
<evidence type="ECO:0000313" key="9">
    <source>
        <dbReference type="Proteomes" id="UP000638188"/>
    </source>
</evidence>
<dbReference type="NCBIfam" id="TIGR00254">
    <property type="entry name" value="GGDEF"/>
    <property type="match status" value="1"/>
</dbReference>
<gene>
    <name evidence="8" type="ORF">GCM10007418_12050</name>
</gene>
<dbReference type="Gene3D" id="3.20.20.450">
    <property type="entry name" value="EAL domain"/>
    <property type="match status" value="1"/>
</dbReference>
<dbReference type="EMBL" id="BMFF01000002">
    <property type="protein sequence ID" value="GGC94107.1"/>
    <property type="molecule type" value="Genomic_DNA"/>
</dbReference>
<accession>A0ABQ1PBQ7</accession>
<feature type="transmembrane region" description="Helical" evidence="2">
    <location>
        <begin position="20"/>
        <end position="41"/>
    </location>
</feature>
<dbReference type="InterPro" id="IPR001633">
    <property type="entry name" value="EAL_dom"/>
</dbReference>
<evidence type="ECO:0000259" key="4">
    <source>
        <dbReference type="PROSITE" id="PS50113"/>
    </source>
</evidence>
<dbReference type="NCBIfam" id="TIGR00229">
    <property type="entry name" value="sensory_box"/>
    <property type="match status" value="2"/>
</dbReference>
<evidence type="ECO:0000259" key="5">
    <source>
        <dbReference type="PROSITE" id="PS50839"/>
    </source>
</evidence>
<dbReference type="Gene3D" id="3.30.70.270">
    <property type="match status" value="1"/>
</dbReference>
<dbReference type="Proteomes" id="UP000638188">
    <property type="component" value="Unassembled WGS sequence"/>
</dbReference>
<dbReference type="RefSeq" id="WP_150276412.1">
    <property type="nucleotide sequence ID" value="NZ_BMFF01000002.1"/>
</dbReference>
<dbReference type="InterPro" id="IPR000160">
    <property type="entry name" value="GGDEF_dom"/>
</dbReference>
<comment type="caution">
    <text evidence="8">The sequence shown here is derived from an EMBL/GenBank/DDBJ whole genome shotgun (WGS) entry which is preliminary data.</text>
</comment>
<proteinExistence type="predicted"/>
<evidence type="ECO:0000259" key="7">
    <source>
        <dbReference type="PROSITE" id="PS50887"/>
    </source>
</evidence>
<dbReference type="Pfam" id="PF08447">
    <property type="entry name" value="PAS_3"/>
    <property type="match status" value="1"/>
</dbReference>
<dbReference type="PROSITE" id="PS50113">
    <property type="entry name" value="PAC"/>
    <property type="match status" value="2"/>
</dbReference>
<dbReference type="Pfam" id="PF00563">
    <property type="entry name" value="EAL"/>
    <property type="match status" value="1"/>
</dbReference>
<dbReference type="InterPro" id="IPR013656">
    <property type="entry name" value="PAS_4"/>
</dbReference>
<dbReference type="PANTHER" id="PTHR44757:SF2">
    <property type="entry name" value="BIOFILM ARCHITECTURE MAINTENANCE PROTEIN MBAA"/>
    <property type="match status" value="1"/>
</dbReference>
<dbReference type="InterPro" id="IPR013655">
    <property type="entry name" value="PAS_fold_3"/>
</dbReference>
<dbReference type="SMART" id="SM00091">
    <property type="entry name" value="PAS"/>
    <property type="match status" value="3"/>
</dbReference>
<protein>
    <recommendedName>
        <fullName evidence="10">PAS domain S-box-containing protein/diguanylate cyclase (GGDEF) domain-containing protein</fullName>
    </recommendedName>
</protein>
<dbReference type="SUPFAM" id="SSF55785">
    <property type="entry name" value="PYP-like sensor domain (PAS domain)"/>
    <property type="match status" value="3"/>
</dbReference>
<keyword evidence="2" id="KW-0472">Membrane</keyword>
<evidence type="ECO:0000313" key="8">
    <source>
        <dbReference type="EMBL" id="GGC94107.1"/>
    </source>
</evidence>
<dbReference type="InterPro" id="IPR000700">
    <property type="entry name" value="PAS-assoc_C"/>
</dbReference>
<dbReference type="Gene3D" id="3.30.450.20">
    <property type="entry name" value="PAS domain"/>
    <property type="match status" value="3"/>
</dbReference>
<dbReference type="InterPro" id="IPR029787">
    <property type="entry name" value="Nucleotide_cyclase"/>
</dbReference>
<dbReference type="PANTHER" id="PTHR44757">
    <property type="entry name" value="DIGUANYLATE CYCLASE DGCP"/>
    <property type="match status" value="1"/>
</dbReference>
<dbReference type="PROSITE" id="PS50883">
    <property type="entry name" value="EAL"/>
    <property type="match status" value="1"/>
</dbReference>
<keyword evidence="2" id="KW-1133">Transmembrane helix</keyword>
<dbReference type="PROSITE" id="PS50839">
    <property type="entry name" value="CHASE"/>
    <property type="match status" value="1"/>
</dbReference>
<dbReference type="SMART" id="SM00086">
    <property type="entry name" value="PAC"/>
    <property type="match status" value="2"/>
</dbReference>
<dbReference type="Pfam" id="PF13426">
    <property type="entry name" value="PAS_9"/>
    <property type="match status" value="1"/>
</dbReference>
<dbReference type="InterPro" id="IPR000014">
    <property type="entry name" value="PAS"/>
</dbReference>
<evidence type="ECO:0000259" key="6">
    <source>
        <dbReference type="PROSITE" id="PS50883"/>
    </source>
</evidence>
<dbReference type="Pfam" id="PF08448">
    <property type="entry name" value="PAS_4"/>
    <property type="match status" value="1"/>
</dbReference>
<reference evidence="9" key="1">
    <citation type="journal article" date="2019" name="Int. J. Syst. Evol. Microbiol.">
        <title>The Global Catalogue of Microorganisms (GCM) 10K type strain sequencing project: providing services to taxonomists for standard genome sequencing and annotation.</title>
        <authorList>
            <consortium name="The Broad Institute Genomics Platform"/>
            <consortium name="The Broad Institute Genome Sequencing Center for Infectious Disease"/>
            <person name="Wu L."/>
            <person name="Ma J."/>
        </authorList>
    </citation>
    <scope>NUCLEOTIDE SEQUENCE [LARGE SCALE GENOMIC DNA]</scope>
    <source>
        <strain evidence="9">CGMCC 1.12482</strain>
    </source>
</reference>
<dbReference type="CDD" id="cd01948">
    <property type="entry name" value="EAL"/>
    <property type="match status" value="1"/>
</dbReference>
<feature type="domain" description="EAL" evidence="6">
    <location>
        <begin position="872"/>
        <end position="1126"/>
    </location>
</feature>
<dbReference type="InterPro" id="IPR035965">
    <property type="entry name" value="PAS-like_dom_sf"/>
</dbReference>
<dbReference type="SMART" id="SM01079">
    <property type="entry name" value="CHASE"/>
    <property type="match status" value="1"/>
</dbReference>
<feature type="domain" description="CHASE" evidence="5">
    <location>
        <begin position="116"/>
        <end position="207"/>
    </location>
</feature>
<dbReference type="InterPro" id="IPR035919">
    <property type="entry name" value="EAL_sf"/>
</dbReference>
<feature type="domain" description="PAS" evidence="3">
    <location>
        <begin position="574"/>
        <end position="620"/>
    </location>
</feature>
<name>A0ABQ1PBQ7_9GAMM</name>
<evidence type="ECO:0008006" key="10">
    <source>
        <dbReference type="Google" id="ProtNLM"/>
    </source>
</evidence>
<feature type="domain" description="GGDEF" evidence="7">
    <location>
        <begin position="731"/>
        <end position="863"/>
    </location>
</feature>
<dbReference type="PROSITE" id="PS50887">
    <property type="entry name" value="GGDEF"/>
    <property type="match status" value="1"/>
</dbReference>
<feature type="domain" description="PAC" evidence="4">
    <location>
        <begin position="647"/>
        <end position="699"/>
    </location>
</feature>
<evidence type="ECO:0000256" key="1">
    <source>
        <dbReference type="ARBA" id="ARBA00022777"/>
    </source>
</evidence>
<dbReference type="PROSITE" id="PS50112">
    <property type="entry name" value="PAS"/>
    <property type="match status" value="1"/>
</dbReference>
<dbReference type="InterPro" id="IPR052155">
    <property type="entry name" value="Biofilm_reg_signaling"/>
</dbReference>
<sequence length="1130" mass="127000">MTDHEQPSEAELLKPPRAYWLVALLTGLITGVLAFIIGYSLHHHSRLLQEEQFAQRVEGYGQGISDFVLRSLGAVYTLGTLVQVSDGQLDDFQLLGDELSTYFPGASALAMAEGGVISQVWPLAGNEGELQRDLLLDPERGADAMMALQNKSLTLSRPFYQTRGGRVMAGRLPVFVSDASGSERFWGFVVAILDLTTIQSLPEIQALREQQLRFRLWRLDPNTAQRDLLLPVADEGDFQRSHEVSLELANAHWILSVEQPPSVELWLRALIMLLIGVITSLALGYSVLQVLTMRWQRQNLTSLVAQRTRSEVAARNDMAAVIHAIPDLLFELDAEGRYYRFYSQRIDLLKMPFHSMQGRTVHEALPRAAAGQVMTAISEAAQKGWAGGYSFPLGDPGSAEGERWFELSVARKAARPNETDRFIVLSRDITERKRAGELNRQLLARYQSFVSASNTGAWEYHVSSGRLELSDEYFLMLGFDPVAQERDPQFGSLQVWIDLLHPDDRESAARRFTNYFSNPSDRLYENRFRVRTAKGEWIWILARGRFLRDGDGHFTDLIVGTHIDIDETVRASEELKLVGRVFEQSSEGFLITDARQRIVKVNRAFTDITGYSPSDAMGHTPTLLSSGQHDKAFYQSMWAAIESQGHWQGEVWNRRKDGTLYPEWLRVSRMLDDNGEATHYVAVLSDITQRKADEQHIHKLAYFDVLTGLPNRSMFEQRAELALSLAERHGKHLALMFIDLDNFKNVNDSLGHQVGDALLVAFAQRLSGLLREEDTLSRTGGDEFTLILPETDANGAAHTAQRIANAMTESMFVAGHELTVTASIGIALYPDDAQDLVNLLSNADIAMYRAKQHGRNGYSFFKPELQTHYVRTLQIENALRHAMARGQLSVHFQPQHRLTDDHLVGAEALLRWNHPELGNISPAEFIPVAENSGLIIPIGEWVLAESLKHLLVWHGMGFTDMRVAVNLSAVQFRDRQLLGKIEALLESTGVPPQALELELTESMTMQDPESAIQIIARLNRLGLNLALDDFGTGYSSMSYLKRFHLQKIKIDQSFIRDLSVDGDDAAIVNATITLSRNLGMQTLAEGVETQEQRDFLRQSGCDFVQGYLYSRPLPADAFIEYMTHCRRSVP</sequence>
<dbReference type="SMART" id="SM00267">
    <property type="entry name" value="GGDEF"/>
    <property type="match status" value="1"/>
</dbReference>
<dbReference type="SUPFAM" id="SSF141868">
    <property type="entry name" value="EAL domain-like"/>
    <property type="match status" value="1"/>
</dbReference>
<dbReference type="SUPFAM" id="SSF55073">
    <property type="entry name" value="Nucleotide cyclase"/>
    <property type="match status" value="1"/>
</dbReference>
<keyword evidence="2" id="KW-0812">Transmembrane</keyword>
<feature type="transmembrane region" description="Helical" evidence="2">
    <location>
        <begin position="265"/>
        <end position="288"/>
    </location>
</feature>
<keyword evidence="1" id="KW-0808">Transferase</keyword>
<organism evidence="8 9">
    <name type="scientific">Halopseudomonas salina</name>
    <dbReference type="NCBI Taxonomy" id="1323744"/>
    <lineage>
        <taxon>Bacteria</taxon>
        <taxon>Pseudomonadati</taxon>
        <taxon>Pseudomonadota</taxon>
        <taxon>Gammaproteobacteria</taxon>
        <taxon>Pseudomonadales</taxon>
        <taxon>Pseudomonadaceae</taxon>
        <taxon>Halopseudomonas</taxon>
    </lineage>
</organism>
<dbReference type="InterPro" id="IPR043128">
    <property type="entry name" value="Rev_trsase/Diguanyl_cyclase"/>
</dbReference>
<evidence type="ECO:0000259" key="3">
    <source>
        <dbReference type="PROSITE" id="PS50112"/>
    </source>
</evidence>
<dbReference type="InterPro" id="IPR006189">
    <property type="entry name" value="CHASE_dom"/>
</dbReference>
<keyword evidence="9" id="KW-1185">Reference proteome</keyword>
<dbReference type="CDD" id="cd00130">
    <property type="entry name" value="PAS"/>
    <property type="match status" value="2"/>
</dbReference>
<keyword evidence="1" id="KW-0418">Kinase</keyword>
<dbReference type="CDD" id="cd01949">
    <property type="entry name" value="GGDEF"/>
    <property type="match status" value="1"/>
</dbReference>
<dbReference type="Pfam" id="PF00990">
    <property type="entry name" value="GGDEF"/>
    <property type="match status" value="1"/>
</dbReference>
<dbReference type="InterPro" id="IPR001610">
    <property type="entry name" value="PAC"/>
</dbReference>
<feature type="domain" description="PAC" evidence="4">
    <location>
        <begin position="524"/>
        <end position="577"/>
    </location>
</feature>
<dbReference type="SMART" id="SM00052">
    <property type="entry name" value="EAL"/>
    <property type="match status" value="1"/>
</dbReference>